<dbReference type="PANTHER" id="PTHR42714:SF2">
    <property type="entry name" value="TRNA MODIFICATION GTPASE GTPBP3, MITOCHONDRIAL"/>
    <property type="match status" value="1"/>
</dbReference>
<gene>
    <name evidence="2" type="primary">mnmE_2</name>
    <name evidence="2" type="ORF">SMSP2_02896</name>
</gene>
<dbReference type="Proteomes" id="UP000188181">
    <property type="component" value="Chromosome"/>
</dbReference>
<dbReference type="InterPro" id="IPR027368">
    <property type="entry name" value="MnmE_dom2"/>
</dbReference>
<dbReference type="KEGG" id="pbas:SMSP2_02896"/>
<dbReference type="RefSeq" id="WP_146684693.1">
    <property type="nucleotide sequence ID" value="NZ_CP019646.1"/>
</dbReference>
<dbReference type="Pfam" id="PF01926">
    <property type="entry name" value="MMR_HSR1"/>
    <property type="match status" value="1"/>
</dbReference>
<dbReference type="EMBL" id="CP019646">
    <property type="protein sequence ID" value="AQQ72510.1"/>
    <property type="molecule type" value="Genomic_DNA"/>
</dbReference>
<dbReference type="InterPro" id="IPR006073">
    <property type="entry name" value="GTP-bd"/>
</dbReference>
<evidence type="ECO:0000259" key="1">
    <source>
        <dbReference type="Pfam" id="PF01926"/>
    </source>
</evidence>
<accession>A0A1Q2MIK4</accession>
<name>A0A1Q2MIK4_9BACT</name>
<dbReference type="SUPFAM" id="SSF52540">
    <property type="entry name" value="P-loop containing nucleoside triphosphate hydrolases"/>
    <property type="match status" value="1"/>
</dbReference>
<dbReference type="EC" id="3.6.-.-" evidence="2"/>
<dbReference type="GO" id="GO:0005525">
    <property type="term" value="F:GTP binding"/>
    <property type="evidence" value="ECO:0007669"/>
    <property type="project" value="InterPro"/>
</dbReference>
<organism evidence="2 3">
    <name type="scientific">Limihaloglobus sulfuriphilus</name>
    <dbReference type="NCBI Taxonomy" id="1851148"/>
    <lineage>
        <taxon>Bacteria</taxon>
        <taxon>Pseudomonadati</taxon>
        <taxon>Planctomycetota</taxon>
        <taxon>Phycisphaerae</taxon>
        <taxon>Sedimentisphaerales</taxon>
        <taxon>Sedimentisphaeraceae</taxon>
        <taxon>Limihaloglobus</taxon>
    </lineage>
</organism>
<dbReference type="Gene3D" id="3.30.1360.120">
    <property type="entry name" value="Probable tRNA modification gtpase trme, domain 1"/>
    <property type="match status" value="1"/>
</dbReference>
<dbReference type="GO" id="GO:0005737">
    <property type="term" value="C:cytoplasm"/>
    <property type="evidence" value="ECO:0007669"/>
    <property type="project" value="TreeGrafter"/>
</dbReference>
<dbReference type="GO" id="GO:0016787">
    <property type="term" value="F:hydrolase activity"/>
    <property type="evidence" value="ECO:0007669"/>
    <property type="project" value="UniProtKB-KW"/>
</dbReference>
<dbReference type="OrthoDB" id="9805918at2"/>
<keyword evidence="2" id="KW-0378">Hydrolase</keyword>
<sequence length="398" mass="42484">MTQKLQSDDYPKVYASLVTGRGSAAIASVELYGRGLERMLEGVVSPIPKKIGGMCLCEIQIDGRRVDQALAAFESADSLLLHCHGNPIIAESLLKKLSEHGAEIVSNRRLLRIKLESGGGTLPNTIALEAALAQYDAQTFSGIEIIHNQLTCGLVSAMETLQAAPQAAAWTVKSILDATQIAARIIRGVKCVIAGPPNSGKSTLLNALCGTETAIVSDTAGTTRDYVTADTDVRSGGIEYKAEFIDTAGLDAELAGKGDVDAESQRASIEMIRCSDIVIYMQSADDDAACGKENIRRILPVDTPLLHVINKTDLCGEAELEGLKQKYPDSLHISASKGWNIEPIADTISCLLGISGFDTASAVCFTQRQISLTEQLAECKTDEDVQGTVKEILYGKLK</sequence>
<feature type="domain" description="G" evidence="1">
    <location>
        <begin position="191"/>
        <end position="311"/>
    </location>
</feature>
<reference evidence="3" key="1">
    <citation type="submission" date="2017-02" db="EMBL/GenBank/DDBJ databases">
        <title>Comparative genomics and description of representatives of a novel lineage of planctomycetes thriving in anoxic sediments.</title>
        <authorList>
            <person name="Spring S."/>
            <person name="Bunk B."/>
            <person name="Sproer C."/>
        </authorList>
    </citation>
    <scope>NUCLEOTIDE SEQUENCE [LARGE SCALE GENOMIC DNA]</scope>
    <source>
        <strain evidence="3">SM-Chi-D1</strain>
    </source>
</reference>
<dbReference type="Gene3D" id="1.20.120.430">
    <property type="entry name" value="tRNA modification GTPase MnmE domain 2"/>
    <property type="match status" value="1"/>
</dbReference>
<dbReference type="InterPro" id="IPR027266">
    <property type="entry name" value="TrmE/GcvT-like"/>
</dbReference>
<dbReference type="PANTHER" id="PTHR42714">
    <property type="entry name" value="TRNA MODIFICATION GTPASE GTPBP3"/>
    <property type="match status" value="1"/>
</dbReference>
<keyword evidence="3" id="KW-1185">Reference proteome</keyword>
<dbReference type="GO" id="GO:0030488">
    <property type="term" value="P:tRNA methylation"/>
    <property type="evidence" value="ECO:0007669"/>
    <property type="project" value="TreeGrafter"/>
</dbReference>
<dbReference type="AlphaFoldDB" id="A0A1Q2MIK4"/>
<proteinExistence type="predicted"/>
<evidence type="ECO:0000313" key="3">
    <source>
        <dbReference type="Proteomes" id="UP000188181"/>
    </source>
</evidence>
<dbReference type="GO" id="GO:0002098">
    <property type="term" value="P:tRNA wobble uridine modification"/>
    <property type="evidence" value="ECO:0007669"/>
    <property type="project" value="TreeGrafter"/>
</dbReference>
<dbReference type="STRING" id="1851148.SMSP2_02896"/>
<dbReference type="NCBIfam" id="TIGR00231">
    <property type="entry name" value="small_GTP"/>
    <property type="match status" value="1"/>
</dbReference>
<dbReference type="Gene3D" id="3.40.50.300">
    <property type="entry name" value="P-loop containing nucleotide triphosphate hydrolases"/>
    <property type="match status" value="1"/>
</dbReference>
<dbReference type="InterPro" id="IPR027417">
    <property type="entry name" value="P-loop_NTPase"/>
</dbReference>
<protein>
    <submittedName>
        <fullName evidence="2">tRNA modification GTPase MnmE</fullName>
        <ecNumber evidence="2">3.6.-.-</ecNumber>
    </submittedName>
</protein>
<evidence type="ECO:0000313" key="2">
    <source>
        <dbReference type="EMBL" id="AQQ72510.1"/>
    </source>
</evidence>
<dbReference type="InterPro" id="IPR005225">
    <property type="entry name" value="Small_GTP-bd"/>
</dbReference>